<dbReference type="Proteomes" id="UP001419268">
    <property type="component" value="Unassembled WGS sequence"/>
</dbReference>
<dbReference type="PANTHER" id="PTHR33735:SF10">
    <property type="entry name" value="EXPRESSED PROTEIN"/>
    <property type="match status" value="1"/>
</dbReference>
<reference evidence="1 2" key="1">
    <citation type="submission" date="2024-01" db="EMBL/GenBank/DDBJ databases">
        <title>Genome assemblies of Stephania.</title>
        <authorList>
            <person name="Yang L."/>
        </authorList>
    </citation>
    <scope>NUCLEOTIDE SEQUENCE [LARGE SCALE GENOMIC DNA]</scope>
    <source>
        <strain evidence="1">JXDWG</strain>
        <tissue evidence="1">Leaf</tissue>
    </source>
</reference>
<dbReference type="EMBL" id="JBBNAG010000008">
    <property type="protein sequence ID" value="KAK9110973.1"/>
    <property type="molecule type" value="Genomic_DNA"/>
</dbReference>
<comment type="caution">
    <text evidence="1">The sequence shown here is derived from an EMBL/GenBank/DDBJ whole genome shotgun (WGS) entry which is preliminary data.</text>
</comment>
<proteinExistence type="predicted"/>
<gene>
    <name evidence="1" type="ORF">Scep_018492</name>
</gene>
<evidence type="ECO:0000313" key="2">
    <source>
        <dbReference type="Proteomes" id="UP001419268"/>
    </source>
</evidence>
<dbReference type="AlphaFoldDB" id="A0AAP0I9C8"/>
<organism evidence="1 2">
    <name type="scientific">Stephania cephalantha</name>
    <dbReference type="NCBI Taxonomy" id="152367"/>
    <lineage>
        <taxon>Eukaryota</taxon>
        <taxon>Viridiplantae</taxon>
        <taxon>Streptophyta</taxon>
        <taxon>Embryophyta</taxon>
        <taxon>Tracheophyta</taxon>
        <taxon>Spermatophyta</taxon>
        <taxon>Magnoliopsida</taxon>
        <taxon>Ranunculales</taxon>
        <taxon>Menispermaceae</taxon>
        <taxon>Menispermoideae</taxon>
        <taxon>Cissampelideae</taxon>
        <taxon>Stephania</taxon>
    </lineage>
</organism>
<accession>A0AAP0I9C8</accession>
<keyword evidence="2" id="KW-1185">Reference proteome</keyword>
<evidence type="ECO:0000313" key="1">
    <source>
        <dbReference type="EMBL" id="KAK9110973.1"/>
    </source>
</evidence>
<name>A0AAP0I9C8_9MAGN</name>
<sequence>MSLRRSFDNSHNLLRGYLYLVINSRFRDPGTRRIPNYYLVRDSFNSRQDYYSFHASRGLRFLSGSGGIGADLQKVHHSKEMEAKEDGVADQRPIDEVEKVAKVVEDAAEVVETVATVAENLSTAAVDKLPDDGKLKDAVLLVKRVSEEAVKGAQLTEDFIHKVDEVKEEIEDLVNPKTIN</sequence>
<protein>
    <submittedName>
        <fullName evidence="1">Uncharacterized protein</fullName>
    </submittedName>
</protein>
<dbReference type="PANTHER" id="PTHR33735">
    <property type="entry name" value="EXPRESSED PROTEIN"/>
    <property type="match status" value="1"/>
</dbReference>